<feature type="transmembrane region" description="Helical" evidence="1">
    <location>
        <begin position="74"/>
        <end position="96"/>
    </location>
</feature>
<protein>
    <submittedName>
        <fullName evidence="2">Uncharacterized protein</fullName>
    </submittedName>
</protein>
<gene>
    <name evidence="2" type="ORF">H0921_05435</name>
</gene>
<sequence length="201" mass="22523">MTTTPHGQEYHTYGLPVGTVRGFLSVLICSFFWIVLLYPSDAELRVPLAHFFLLSMVFLAFASQPLSELHTQRFLPWLMRFIFVGGSIAVIAYVLYKDPQRLPTRLTPNPDEIGQWPVLLACLAGGFAGGLLLRFILGRNSPLFMTIRAWLGIIATLLLLFETLFQFVILPNMSDKPSLDTLKIWEGVLIAVTAGYFGTRA</sequence>
<evidence type="ECO:0000256" key="1">
    <source>
        <dbReference type="SAM" id="Phobius"/>
    </source>
</evidence>
<dbReference type="AlphaFoldDB" id="A0A7V8VCQ4"/>
<feature type="transmembrane region" description="Helical" evidence="1">
    <location>
        <begin position="20"/>
        <end position="38"/>
    </location>
</feature>
<dbReference type="Proteomes" id="UP000542342">
    <property type="component" value="Unassembled WGS sequence"/>
</dbReference>
<dbReference type="EMBL" id="JACEFB010000002">
    <property type="protein sequence ID" value="MBA2225604.1"/>
    <property type="molecule type" value="Genomic_DNA"/>
</dbReference>
<feature type="transmembrane region" description="Helical" evidence="1">
    <location>
        <begin position="116"/>
        <end position="137"/>
    </location>
</feature>
<organism evidence="2 3">
    <name type="scientific">Thermogemmata fonticola</name>
    <dbReference type="NCBI Taxonomy" id="2755323"/>
    <lineage>
        <taxon>Bacteria</taxon>
        <taxon>Pseudomonadati</taxon>
        <taxon>Planctomycetota</taxon>
        <taxon>Planctomycetia</taxon>
        <taxon>Gemmatales</taxon>
        <taxon>Gemmataceae</taxon>
        <taxon>Thermogemmata</taxon>
    </lineage>
</organism>
<feature type="transmembrane region" description="Helical" evidence="1">
    <location>
        <begin position="149"/>
        <end position="170"/>
    </location>
</feature>
<dbReference type="RefSeq" id="WP_194537015.1">
    <property type="nucleotide sequence ID" value="NZ_JACEFB010000002.1"/>
</dbReference>
<comment type="caution">
    <text evidence="2">The sequence shown here is derived from an EMBL/GenBank/DDBJ whole genome shotgun (WGS) entry which is preliminary data.</text>
</comment>
<keyword evidence="1" id="KW-1133">Transmembrane helix</keyword>
<feature type="transmembrane region" description="Helical" evidence="1">
    <location>
        <begin position="44"/>
        <end position="62"/>
    </location>
</feature>
<keyword evidence="3" id="KW-1185">Reference proteome</keyword>
<proteinExistence type="predicted"/>
<reference evidence="2 3" key="1">
    <citation type="submission" date="2020-07" db="EMBL/GenBank/DDBJ databases">
        <title>Thermogemmata thermophila gen. nov., sp. nov., a novel moderate thermophilic planctomycete from a Kamchatka hot spring.</title>
        <authorList>
            <person name="Elcheninov A.G."/>
            <person name="Podosokorskaya O.A."/>
            <person name="Kovaleva O.L."/>
            <person name="Novikov A."/>
            <person name="Bonch-Osmolovskaya E.A."/>
            <person name="Toshchakov S.V."/>
            <person name="Kublanov I.V."/>
        </authorList>
    </citation>
    <scope>NUCLEOTIDE SEQUENCE [LARGE SCALE GENOMIC DNA]</scope>
    <source>
        <strain evidence="2 3">2918</strain>
    </source>
</reference>
<evidence type="ECO:0000313" key="2">
    <source>
        <dbReference type="EMBL" id="MBA2225604.1"/>
    </source>
</evidence>
<name>A0A7V8VCQ4_9BACT</name>
<keyword evidence="1" id="KW-0812">Transmembrane</keyword>
<evidence type="ECO:0000313" key="3">
    <source>
        <dbReference type="Proteomes" id="UP000542342"/>
    </source>
</evidence>
<keyword evidence="1" id="KW-0472">Membrane</keyword>
<accession>A0A7V8VCQ4</accession>